<dbReference type="Proteomes" id="UP001141552">
    <property type="component" value="Unassembled WGS sequence"/>
</dbReference>
<sequence>MGGGAMRTAAKVAGIGIANSGIRSGLSGLPASTEQSVRNASRPVSAIISSSARADAPVQRPVSELDDWELAGGLEDELALELAEPLPRLVFGGAPTLQEARDATTELKDALNKVYLSSPLGSSLGDDQLNLPLLGNSDHVETKGCISFQSKETVPKNAIMAFQFLNESPQAQSVVASIASDPNVWDAVLKNEDLQVFLKSQKTDVTVEDVASPKSFKEMSEDDKNEDLSTTTEPLGLLESIKVTALDIKDTVVTMVNNFPSQLQKFFGYSSTEVDAEEKSRPVFNEIAMGASLMGLAVMVIMLVVLKRG</sequence>
<keyword evidence="3" id="KW-1185">Reference proteome</keyword>
<evidence type="ECO:0000313" key="2">
    <source>
        <dbReference type="EMBL" id="KAJ4848416.1"/>
    </source>
</evidence>
<keyword evidence="1" id="KW-1133">Transmembrane helix</keyword>
<organism evidence="2 3">
    <name type="scientific">Turnera subulata</name>
    <dbReference type="NCBI Taxonomy" id="218843"/>
    <lineage>
        <taxon>Eukaryota</taxon>
        <taxon>Viridiplantae</taxon>
        <taxon>Streptophyta</taxon>
        <taxon>Embryophyta</taxon>
        <taxon>Tracheophyta</taxon>
        <taxon>Spermatophyta</taxon>
        <taxon>Magnoliopsida</taxon>
        <taxon>eudicotyledons</taxon>
        <taxon>Gunneridae</taxon>
        <taxon>Pentapetalae</taxon>
        <taxon>rosids</taxon>
        <taxon>fabids</taxon>
        <taxon>Malpighiales</taxon>
        <taxon>Passifloraceae</taxon>
        <taxon>Turnera</taxon>
    </lineage>
</organism>
<dbReference type="AlphaFoldDB" id="A0A9Q0JMN7"/>
<reference evidence="2" key="2">
    <citation type="journal article" date="2023" name="Plants (Basel)">
        <title>Annotation of the Turnera subulata (Passifloraceae) Draft Genome Reveals the S-Locus Evolved after the Divergence of Turneroideae from Passifloroideae in a Stepwise Manner.</title>
        <authorList>
            <person name="Henning P.M."/>
            <person name="Roalson E.H."/>
            <person name="Mir W."/>
            <person name="McCubbin A.G."/>
            <person name="Shore J.S."/>
        </authorList>
    </citation>
    <scope>NUCLEOTIDE SEQUENCE</scope>
    <source>
        <strain evidence="2">F60SS</strain>
    </source>
</reference>
<accession>A0A9Q0JMN7</accession>
<proteinExistence type="predicted"/>
<dbReference type="OrthoDB" id="659599at2759"/>
<evidence type="ECO:0000256" key="1">
    <source>
        <dbReference type="SAM" id="Phobius"/>
    </source>
</evidence>
<dbReference type="PANTHER" id="PTHR33625:SF4">
    <property type="entry name" value="OS08G0179900 PROTEIN"/>
    <property type="match status" value="1"/>
</dbReference>
<dbReference type="PANTHER" id="PTHR33625">
    <property type="entry name" value="OS08G0179900 PROTEIN"/>
    <property type="match status" value="1"/>
</dbReference>
<reference evidence="2" key="1">
    <citation type="submission" date="2022-02" db="EMBL/GenBank/DDBJ databases">
        <authorList>
            <person name="Henning P.M."/>
            <person name="McCubbin A.G."/>
            <person name="Shore J.S."/>
        </authorList>
    </citation>
    <scope>NUCLEOTIDE SEQUENCE</scope>
    <source>
        <strain evidence="2">F60SS</strain>
        <tissue evidence="2">Leaves</tissue>
    </source>
</reference>
<keyword evidence="1" id="KW-0812">Transmembrane</keyword>
<keyword evidence="1" id="KW-0472">Membrane</keyword>
<name>A0A9Q0JMN7_9ROSI</name>
<protein>
    <submittedName>
        <fullName evidence="2">Uncharacterized protein</fullName>
    </submittedName>
</protein>
<comment type="caution">
    <text evidence="2">The sequence shown here is derived from an EMBL/GenBank/DDBJ whole genome shotgun (WGS) entry which is preliminary data.</text>
</comment>
<gene>
    <name evidence="2" type="ORF">Tsubulata_030914</name>
</gene>
<feature type="transmembrane region" description="Helical" evidence="1">
    <location>
        <begin position="287"/>
        <end position="306"/>
    </location>
</feature>
<dbReference type="EMBL" id="JAKUCV010000909">
    <property type="protein sequence ID" value="KAJ4848416.1"/>
    <property type="molecule type" value="Genomic_DNA"/>
</dbReference>
<evidence type="ECO:0000313" key="3">
    <source>
        <dbReference type="Proteomes" id="UP001141552"/>
    </source>
</evidence>